<gene>
    <name evidence="2" type="ORF">SAMN05421665_2360</name>
</gene>
<evidence type="ECO:0008006" key="4">
    <source>
        <dbReference type="Google" id="ProtNLM"/>
    </source>
</evidence>
<dbReference type="STRING" id="287098.SAMN05421665_2360"/>
<organism evidence="2 3">
    <name type="scientific">Yoonia rosea</name>
    <dbReference type="NCBI Taxonomy" id="287098"/>
    <lineage>
        <taxon>Bacteria</taxon>
        <taxon>Pseudomonadati</taxon>
        <taxon>Pseudomonadota</taxon>
        <taxon>Alphaproteobacteria</taxon>
        <taxon>Rhodobacterales</taxon>
        <taxon>Paracoccaceae</taxon>
        <taxon>Yoonia</taxon>
    </lineage>
</organism>
<keyword evidence="3" id="KW-1185">Reference proteome</keyword>
<feature type="signal peptide" evidence="1">
    <location>
        <begin position="1"/>
        <end position="19"/>
    </location>
</feature>
<keyword evidence="1" id="KW-0732">Signal</keyword>
<protein>
    <recommendedName>
        <fullName evidence="4">Dihydrodipicolinate reductase</fullName>
    </recommendedName>
</protein>
<evidence type="ECO:0000256" key="1">
    <source>
        <dbReference type="SAM" id="SignalP"/>
    </source>
</evidence>
<dbReference type="RefSeq" id="WP_076659958.1">
    <property type="nucleotide sequence ID" value="NZ_FTPR01000002.1"/>
</dbReference>
<evidence type="ECO:0000313" key="2">
    <source>
        <dbReference type="EMBL" id="SIT87342.1"/>
    </source>
</evidence>
<dbReference type="OrthoDB" id="7874348at2"/>
<sequence>MKHAILALVLATAAAPALADSYVPVKDEATFVSLVEGRELSNFFYGVSLSVSPDGNIAGSAIGWDIVGNWTWKDGYFCRELSWGGDPIPYNCQLVEARGDDRLRFTVDQGAGDSASFRLR</sequence>
<reference evidence="3" key="1">
    <citation type="submission" date="2017-01" db="EMBL/GenBank/DDBJ databases">
        <authorList>
            <person name="Varghese N."/>
            <person name="Submissions S."/>
        </authorList>
    </citation>
    <scope>NUCLEOTIDE SEQUENCE [LARGE SCALE GENOMIC DNA]</scope>
    <source>
        <strain evidence="3">DSM 29591</strain>
    </source>
</reference>
<proteinExistence type="predicted"/>
<dbReference type="AlphaFoldDB" id="A0A1R3X8Z4"/>
<dbReference type="Proteomes" id="UP000186997">
    <property type="component" value="Unassembled WGS sequence"/>
</dbReference>
<dbReference type="EMBL" id="FTPR01000002">
    <property type="protein sequence ID" value="SIT87342.1"/>
    <property type="molecule type" value="Genomic_DNA"/>
</dbReference>
<evidence type="ECO:0000313" key="3">
    <source>
        <dbReference type="Proteomes" id="UP000186997"/>
    </source>
</evidence>
<name>A0A1R3X8Z4_9RHOB</name>
<accession>A0A1R3X8Z4</accession>
<feature type="chain" id="PRO_5013114096" description="Dihydrodipicolinate reductase" evidence="1">
    <location>
        <begin position="20"/>
        <end position="120"/>
    </location>
</feature>